<keyword evidence="3" id="KW-1185">Reference proteome</keyword>
<sequence>MSSRRVIRRHQPLITLRIPFEVQPLPPPPTITLRKNFQSTLMNSNHRIKLPFIVPMPIASNSSPAKSSHTGNHAAQRSKWQQTGWLHDADNDESDLSDSDSLSGTPELPQASTLVTPKIPKPPGEAGQWRF</sequence>
<reference evidence="2 3" key="1">
    <citation type="submission" date="2014-04" db="EMBL/GenBank/DDBJ databases">
        <title>Evolutionary Origins and Diversification of the Mycorrhizal Mutualists.</title>
        <authorList>
            <consortium name="DOE Joint Genome Institute"/>
            <consortium name="Mycorrhizal Genomics Consortium"/>
            <person name="Kohler A."/>
            <person name="Kuo A."/>
            <person name="Nagy L.G."/>
            <person name="Floudas D."/>
            <person name="Copeland A."/>
            <person name="Barry K.W."/>
            <person name="Cichocki N."/>
            <person name="Veneault-Fourrey C."/>
            <person name="LaButti K."/>
            <person name="Lindquist E.A."/>
            <person name="Lipzen A."/>
            <person name="Lundell T."/>
            <person name="Morin E."/>
            <person name="Murat C."/>
            <person name="Riley R."/>
            <person name="Ohm R."/>
            <person name="Sun H."/>
            <person name="Tunlid A."/>
            <person name="Henrissat B."/>
            <person name="Grigoriev I.V."/>
            <person name="Hibbett D.S."/>
            <person name="Martin F."/>
        </authorList>
    </citation>
    <scope>NUCLEOTIDE SEQUENCE [LARGE SCALE GENOMIC DNA]</scope>
    <source>
        <strain evidence="2 3">Koide BX008</strain>
    </source>
</reference>
<dbReference type="HOGENOM" id="CLU_1927069_0_0_1"/>
<feature type="compositionally biased region" description="Polar residues" evidence="1">
    <location>
        <begin position="59"/>
        <end position="84"/>
    </location>
</feature>
<accession>A0A0C2VZW9</accession>
<dbReference type="Proteomes" id="UP000054549">
    <property type="component" value="Unassembled WGS sequence"/>
</dbReference>
<name>A0A0C2VZW9_AMAMK</name>
<organism evidence="2 3">
    <name type="scientific">Amanita muscaria (strain Koide BX008)</name>
    <dbReference type="NCBI Taxonomy" id="946122"/>
    <lineage>
        <taxon>Eukaryota</taxon>
        <taxon>Fungi</taxon>
        <taxon>Dikarya</taxon>
        <taxon>Basidiomycota</taxon>
        <taxon>Agaricomycotina</taxon>
        <taxon>Agaricomycetes</taxon>
        <taxon>Agaricomycetidae</taxon>
        <taxon>Agaricales</taxon>
        <taxon>Pluteineae</taxon>
        <taxon>Amanitaceae</taxon>
        <taxon>Amanita</taxon>
    </lineage>
</organism>
<feature type="region of interest" description="Disordered" evidence="1">
    <location>
        <begin position="59"/>
        <end position="131"/>
    </location>
</feature>
<evidence type="ECO:0000313" key="2">
    <source>
        <dbReference type="EMBL" id="KIL54392.1"/>
    </source>
</evidence>
<dbReference type="EMBL" id="KN818769">
    <property type="protein sequence ID" value="KIL54392.1"/>
    <property type="molecule type" value="Genomic_DNA"/>
</dbReference>
<dbReference type="OrthoDB" id="2686745at2759"/>
<evidence type="ECO:0000313" key="3">
    <source>
        <dbReference type="Proteomes" id="UP000054549"/>
    </source>
</evidence>
<protein>
    <submittedName>
        <fullName evidence="2">Uncharacterized protein</fullName>
    </submittedName>
</protein>
<evidence type="ECO:0000256" key="1">
    <source>
        <dbReference type="SAM" id="MobiDB-lite"/>
    </source>
</evidence>
<gene>
    <name evidence="2" type="ORF">M378DRAFT_18929</name>
</gene>
<dbReference type="InParanoid" id="A0A0C2VZW9"/>
<dbReference type="AlphaFoldDB" id="A0A0C2VZW9"/>
<proteinExistence type="predicted"/>